<dbReference type="Proteomes" id="UP000027730">
    <property type="component" value="Unassembled WGS sequence"/>
</dbReference>
<dbReference type="AlphaFoldDB" id="A0A074WJ80"/>
<feature type="coiled-coil region" evidence="1">
    <location>
        <begin position="80"/>
        <end position="114"/>
    </location>
</feature>
<dbReference type="OrthoDB" id="3940849at2759"/>
<feature type="region of interest" description="Disordered" evidence="2">
    <location>
        <begin position="1"/>
        <end position="20"/>
    </location>
</feature>
<feature type="compositionally biased region" description="Polar residues" evidence="2">
    <location>
        <begin position="199"/>
        <end position="210"/>
    </location>
</feature>
<gene>
    <name evidence="3" type="ORF">M436DRAFT_54762</name>
</gene>
<evidence type="ECO:0000256" key="2">
    <source>
        <dbReference type="SAM" id="MobiDB-lite"/>
    </source>
</evidence>
<feature type="compositionally biased region" description="Basic and acidic residues" evidence="2">
    <location>
        <begin position="159"/>
        <end position="179"/>
    </location>
</feature>
<proteinExistence type="predicted"/>
<keyword evidence="4" id="KW-1185">Reference proteome</keyword>
<accession>A0A074WJ80</accession>
<dbReference type="HOGENOM" id="CLU_1309882_0_0_1"/>
<feature type="region of interest" description="Disordered" evidence="2">
    <location>
        <begin position="126"/>
        <end position="210"/>
    </location>
</feature>
<evidence type="ECO:0000256" key="1">
    <source>
        <dbReference type="SAM" id="Coils"/>
    </source>
</evidence>
<organism evidence="3 4">
    <name type="scientific">Aureobasidium namibiae CBS 147.97</name>
    <dbReference type="NCBI Taxonomy" id="1043004"/>
    <lineage>
        <taxon>Eukaryota</taxon>
        <taxon>Fungi</taxon>
        <taxon>Dikarya</taxon>
        <taxon>Ascomycota</taxon>
        <taxon>Pezizomycotina</taxon>
        <taxon>Dothideomycetes</taxon>
        <taxon>Dothideomycetidae</taxon>
        <taxon>Dothideales</taxon>
        <taxon>Saccotheciaceae</taxon>
        <taxon>Aureobasidium</taxon>
    </lineage>
</organism>
<dbReference type="EMBL" id="KL584719">
    <property type="protein sequence ID" value="KEQ69902.1"/>
    <property type="molecule type" value="Genomic_DNA"/>
</dbReference>
<sequence length="210" mass="23772">MAHSDRLRPSPPPTFPDEDLDTVDIITKKLNIHNPYRGYPPCGVPCPEGSNTFHLALRREKWWQMLQEHAWREKAMMEKMRSEDERKERLRQMCQKEEEEAKVAEEIEQKKQRKDSLVVEEKHVEYANTGDGNEADAATSAICSSPEEGNGEIPAQQIEDIKGRKKSADKGKGKAYAHEHKVRRAKPLSGVRTYARQGSGASCSSSKTPS</sequence>
<protein>
    <submittedName>
        <fullName evidence="3">Uncharacterized protein</fullName>
    </submittedName>
</protein>
<keyword evidence="1" id="KW-0175">Coiled coil</keyword>
<dbReference type="RefSeq" id="XP_013424059.1">
    <property type="nucleotide sequence ID" value="XM_013568605.1"/>
</dbReference>
<evidence type="ECO:0000313" key="3">
    <source>
        <dbReference type="EMBL" id="KEQ69902.1"/>
    </source>
</evidence>
<reference evidence="3 4" key="1">
    <citation type="journal article" date="2014" name="BMC Genomics">
        <title>Genome sequencing of four Aureobasidium pullulans varieties: biotechnological potential, stress tolerance, and description of new species.</title>
        <authorList>
            <person name="Gostin Ar C."/>
            <person name="Ohm R.A."/>
            <person name="Kogej T."/>
            <person name="Sonjak S."/>
            <person name="Turk M."/>
            <person name="Zajc J."/>
            <person name="Zalar P."/>
            <person name="Grube M."/>
            <person name="Sun H."/>
            <person name="Han J."/>
            <person name="Sharma A."/>
            <person name="Chiniquy J."/>
            <person name="Ngan C.Y."/>
            <person name="Lipzen A."/>
            <person name="Barry K."/>
            <person name="Grigoriev I.V."/>
            <person name="Gunde-Cimerman N."/>
        </authorList>
    </citation>
    <scope>NUCLEOTIDE SEQUENCE [LARGE SCALE GENOMIC DNA]</scope>
    <source>
        <strain evidence="3 4">CBS 147.97</strain>
    </source>
</reference>
<dbReference type="GeneID" id="25411994"/>
<name>A0A074WJ80_9PEZI</name>
<evidence type="ECO:0000313" key="4">
    <source>
        <dbReference type="Proteomes" id="UP000027730"/>
    </source>
</evidence>